<reference evidence="4" key="1">
    <citation type="submission" date="2020-10" db="EMBL/GenBank/DDBJ databases">
        <authorList>
            <person name="Ben Porat S."/>
            <person name="Alkalay-Oren S."/>
            <person name="Coppenhagen-Glazer S."/>
            <person name="Hazan R."/>
        </authorList>
    </citation>
    <scope>NUCLEOTIDE SEQUENCE</scope>
</reference>
<dbReference type="GO" id="GO:0039693">
    <property type="term" value="P:viral DNA genome replication"/>
    <property type="evidence" value="ECO:0007669"/>
    <property type="project" value="UniProtKB-KW"/>
</dbReference>
<dbReference type="Pfam" id="PF00476">
    <property type="entry name" value="DNA_pol_A"/>
    <property type="match status" value="1"/>
</dbReference>
<dbReference type="InterPro" id="IPR001098">
    <property type="entry name" value="DNA-dir_DNA_pol_A_palm_dom"/>
</dbReference>
<dbReference type="RefSeq" id="YP_009997930.1">
    <property type="nucleotide sequence ID" value="NC_052979.1"/>
</dbReference>
<dbReference type="PANTHER" id="PTHR10133">
    <property type="entry name" value="DNA POLYMERASE I"/>
    <property type="match status" value="1"/>
</dbReference>
<proteinExistence type="predicted"/>
<dbReference type="InterPro" id="IPR002298">
    <property type="entry name" value="DNA_polymerase_A"/>
</dbReference>
<dbReference type="GeneID" id="62680445"/>
<evidence type="ECO:0000313" key="4">
    <source>
        <dbReference type="EMBL" id="QPB11466.1"/>
    </source>
</evidence>
<dbReference type="SMART" id="SM00482">
    <property type="entry name" value="POLAc"/>
    <property type="match status" value="1"/>
</dbReference>
<dbReference type="Gene3D" id="1.10.150.20">
    <property type="entry name" value="5' to 3' exonuclease, C-terminal subdomain"/>
    <property type="match status" value="1"/>
</dbReference>
<dbReference type="GO" id="GO:0003677">
    <property type="term" value="F:DNA binding"/>
    <property type="evidence" value="ECO:0007669"/>
    <property type="project" value="InterPro"/>
</dbReference>
<dbReference type="GO" id="GO:0006261">
    <property type="term" value="P:DNA-templated DNA replication"/>
    <property type="evidence" value="ECO:0007669"/>
    <property type="project" value="InterPro"/>
</dbReference>
<dbReference type="PANTHER" id="PTHR10133:SF27">
    <property type="entry name" value="DNA POLYMERASE NU"/>
    <property type="match status" value="1"/>
</dbReference>
<dbReference type="SUPFAM" id="SSF56672">
    <property type="entry name" value="DNA/RNA polymerases"/>
    <property type="match status" value="1"/>
</dbReference>
<dbReference type="EMBL" id="MW145139">
    <property type="protein sequence ID" value="QPB11466.1"/>
    <property type="molecule type" value="Genomic_DNA"/>
</dbReference>
<dbReference type="GO" id="GO:0006302">
    <property type="term" value="P:double-strand break repair"/>
    <property type="evidence" value="ECO:0007669"/>
    <property type="project" value="TreeGrafter"/>
</dbReference>
<dbReference type="Proteomes" id="UP000663201">
    <property type="component" value="Segment"/>
</dbReference>
<keyword evidence="1" id="KW-0235">DNA replication</keyword>
<protein>
    <submittedName>
        <fullName evidence="4">DNA polymerase I</fullName>
    </submittedName>
</protein>
<dbReference type="InterPro" id="IPR043502">
    <property type="entry name" value="DNA/RNA_pol_sf"/>
</dbReference>
<dbReference type="InterPro" id="IPR012337">
    <property type="entry name" value="RNaseH-like_sf"/>
</dbReference>
<dbReference type="SUPFAM" id="SSF53098">
    <property type="entry name" value="Ribonuclease H-like"/>
    <property type="match status" value="1"/>
</dbReference>
<dbReference type="KEGG" id="vg:62680445"/>
<keyword evidence="2" id="KW-1194">Viral DNA replication</keyword>
<feature type="domain" description="DNA-directed DNA polymerase family A palm" evidence="3">
    <location>
        <begin position="391"/>
        <end position="647"/>
    </location>
</feature>
<evidence type="ECO:0000256" key="2">
    <source>
        <dbReference type="ARBA" id="ARBA00023109"/>
    </source>
</evidence>
<name>A0A873WJC0_9CAUD</name>
<dbReference type="GO" id="GO:0003887">
    <property type="term" value="F:DNA-directed DNA polymerase activity"/>
    <property type="evidence" value="ECO:0007669"/>
    <property type="project" value="InterPro"/>
</dbReference>
<evidence type="ECO:0000259" key="3">
    <source>
        <dbReference type="SMART" id="SM00482"/>
    </source>
</evidence>
<organism evidence="4 5">
    <name type="scientific">Providencia phage Kokobel1</name>
    <dbReference type="NCBI Taxonomy" id="2783540"/>
    <lineage>
        <taxon>Viruses</taxon>
        <taxon>Duplodnaviria</taxon>
        <taxon>Heunggongvirae</taxon>
        <taxon>Uroviricota</taxon>
        <taxon>Caudoviricetes</taxon>
        <taxon>Casjensviridae</taxon>
        <taxon>Kokobelvirus</taxon>
        <taxon>Kokobelvirus kokobel1</taxon>
    </lineage>
</organism>
<keyword evidence="5" id="KW-1185">Reference proteome</keyword>
<accession>A0A873WJC0</accession>
<evidence type="ECO:0000256" key="1">
    <source>
        <dbReference type="ARBA" id="ARBA00022705"/>
    </source>
</evidence>
<evidence type="ECO:0000313" key="5">
    <source>
        <dbReference type="Proteomes" id="UP000663201"/>
    </source>
</evidence>
<sequence>MDVYNSKSYARTIRFDYETRSELDIKAVGAHKYAAHPSTEILMVAWKFEDSDEIGFWDETMPDEDLDELRGYLRDNTILKKAFNAQFERLITKHVLGIDTPYYVWRCTMVAAYHRGFAGNLAMIGKALGFKGDQAKDAEGKKLINRFSKPRKPTKKDPARWHTAQTHPEEWAAFGSYCRQDVIAEGNIDKRLSEIKYDMPDYEWKVYALDQKINDRGINLDNEFIEAAIKMAAIRKPQIIEEMSALTGCANPGSQQQLLPWLKERGYPFDDLRADTVKKVIAEFPDNGVTKDVVTALKMRQKSSKSSLSKYDKMLELENDDGKVRGTIQCYGASRTGRFAGRGLQTHNFVRTPKILEDETNAIIAKRLIVEGDLWALNVFAGEPMDMLPGLLRAALIPSPGRKFVVADLSSIESVVIGWLTGCKWFLDTLRDKKDLYRSFAAEWLKIPYEETKPHRSKAKPATLGCGYRLGGGDLIDGKKTGLWGYGENMGVHLTREEAHASVEAFRNLCPEIVDSWTDIENCVKKTIKTHKTTAWRSLKFGFSKPFLWIMLPSGRKLYYYRPRLVTNTYKNRRGESYTRQEIMYEGKKDPGGWGPQTTHGGKLVENIVQAIARDVLVNGMFEAESIGFDIAFHVHDEIITEVDDDDILGVDDLIACMASKIRWAKDLPLGAAGWEGYFYRKD</sequence>